<reference evidence="1 2" key="1">
    <citation type="submission" date="2016-10" db="EMBL/GenBank/DDBJ databases">
        <authorList>
            <person name="Varghese N."/>
            <person name="Submissions S."/>
        </authorList>
    </citation>
    <scope>NUCLEOTIDE SEQUENCE [LARGE SCALE GENOMIC DNA]</scope>
    <source>
        <strain evidence="1 2">CGMCC 1.6497</strain>
    </source>
</reference>
<evidence type="ECO:0008006" key="3">
    <source>
        <dbReference type="Google" id="ProtNLM"/>
    </source>
</evidence>
<proteinExistence type="predicted"/>
<protein>
    <recommendedName>
        <fullName evidence="3">DUF992 domain-containing protein</fullName>
    </recommendedName>
</protein>
<sequence>MPATSTIYRIAHDLRNLTACGVAALICSAIAIPVSAQPAKVEVGVLNCHVSGGSGFIFGSTKRLDCRFQRPGADERYIGKISKYGIDIGSTTQSTIAWAVLAPTSKVNRGALSGNYGGVSGVATVGVGVGANALIGGSSQSIVLQPLSVQAQQGLNIAAGIAALELRPAQ</sequence>
<organism evidence="1 2">
    <name type="scientific">Filomicrobium insigne</name>
    <dbReference type="NCBI Taxonomy" id="418854"/>
    <lineage>
        <taxon>Bacteria</taxon>
        <taxon>Pseudomonadati</taxon>
        <taxon>Pseudomonadota</taxon>
        <taxon>Alphaproteobacteria</taxon>
        <taxon>Hyphomicrobiales</taxon>
        <taxon>Hyphomicrobiaceae</taxon>
        <taxon>Filomicrobium</taxon>
    </lineage>
</organism>
<dbReference type="Proteomes" id="UP000198795">
    <property type="component" value="Unassembled WGS sequence"/>
</dbReference>
<comment type="caution">
    <text evidence="1">The sequence shown here is derived from an EMBL/GenBank/DDBJ whole genome shotgun (WGS) entry which is preliminary data.</text>
</comment>
<dbReference type="InterPro" id="IPR009333">
    <property type="entry name" value="DUF992"/>
</dbReference>
<keyword evidence="2" id="KW-1185">Reference proteome</keyword>
<accession>A0A1H0H232</accession>
<name>A0A1H0H232_9HYPH</name>
<evidence type="ECO:0000313" key="1">
    <source>
        <dbReference type="EMBL" id="SDO13114.1"/>
    </source>
</evidence>
<dbReference type="EMBL" id="FNJC01000001">
    <property type="protein sequence ID" value="SDO13114.1"/>
    <property type="molecule type" value="Genomic_DNA"/>
</dbReference>
<dbReference type="Pfam" id="PF06186">
    <property type="entry name" value="DUF992"/>
    <property type="match status" value="1"/>
</dbReference>
<evidence type="ECO:0000313" key="2">
    <source>
        <dbReference type="Proteomes" id="UP000198795"/>
    </source>
</evidence>
<gene>
    <name evidence="1" type="ORF">SAMN04488061_0357</name>
</gene>
<dbReference type="RefSeq" id="WP_090226171.1">
    <property type="nucleotide sequence ID" value="NZ_FNJC01000001.1"/>
</dbReference>